<feature type="region of interest" description="Disordered" evidence="1">
    <location>
        <begin position="1"/>
        <end position="24"/>
    </location>
</feature>
<protein>
    <submittedName>
        <fullName evidence="3">Deoxyribonuclease/rho motif related TRAM protein</fullName>
    </submittedName>
</protein>
<sequence>MSYQRRGSGGFGGSYGPKPVETGKEYEVQITETSRKGDGIARVQGFVIFVTGGQVGQKVKVKITNVGNRFATAEIAQ</sequence>
<proteinExistence type="predicted"/>
<dbReference type="HOGENOM" id="CLU_182721_0_0_2"/>
<dbReference type="Pfam" id="PF01938">
    <property type="entry name" value="TRAM"/>
    <property type="match status" value="1"/>
</dbReference>
<dbReference type="InterPro" id="IPR002792">
    <property type="entry name" value="TRAM_dom"/>
</dbReference>
<dbReference type="InterPro" id="IPR012340">
    <property type="entry name" value="NA-bd_OB-fold"/>
</dbReference>
<dbReference type="Gene3D" id="2.40.50.140">
    <property type="entry name" value="Nucleic acid-binding proteins"/>
    <property type="match status" value="1"/>
</dbReference>
<dbReference type="AlphaFoldDB" id="A0A060HK34"/>
<dbReference type="STRING" id="926571.NVIE_026250"/>
<evidence type="ECO:0000256" key="1">
    <source>
        <dbReference type="SAM" id="MobiDB-lite"/>
    </source>
</evidence>
<reference evidence="3 4" key="1">
    <citation type="journal article" date="2014" name="Int. J. Syst. Evol. Microbiol.">
        <title>Nitrososphaera viennensis gen. nov., sp. nov., an aerobic and mesophilic, ammonia-oxidizing archaeon from soil and a member of the archaeal phylum Thaumarchaeota.</title>
        <authorList>
            <person name="Stieglmeier M."/>
            <person name="Klingl A."/>
            <person name="Alves R.J."/>
            <person name="Rittmann S.K."/>
            <person name="Melcher M."/>
            <person name="Leisch N."/>
            <person name="Schleper C."/>
        </authorList>
    </citation>
    <scope>NUCLEOTIDE SEQUENCE [LARGE SCALE GENOMIC DNA]</scope>
    <source>
        <strain evidence="3">EN76</strain>
    </source>
</reference>
<dbReference type="EMBL" id="CP007536">
    <property type="protein sequence ID" value="AIC16894.1"/>
    <property type="molecule type" value="Genomic_DNA"/>
</dbReference>
<dbReference type="Proteomes" id="UP000027093">
    <property type="component" value="Chromosome"/>
</dbReference>
<keyword evidence="4" id="KW-1185">Reference proteome</keyword>
<dbReference type="KEGG" id="nvn:NVIE_026250"/>
<dbReference type="SUPFAM" id="SSF50249">
    <property type="entry name" value="Nucleic acid-binding proteins"/>
    <property type="match status" value="1"/>
</dbReference>
<gene>
    <name evidence="3" type="ORF">NVIE_026250</name>
</gene>
<feature type="domain" description="TRAM" evidence="2">
    <location>
        <begin position="19"/>
        <end position="77"/>
    </location>
</feature>
<dbReference type="OrthoDB" id="28569at2157"/>
<evidence type="ECO:0000259" key="2">
    <source>
        <dbReference type="PROSITE" id="PS50926"/>
    </source>
</evidence>
<evidence type="ECO:0000313" key="4">
    <source>
        <dbReference type="Proteomes" id="UP000027093"/>
    </source>
</evidence>
<dbReference type="PROSITE" id="PS50926">
    <property type="entry name" value="TRAM"/>
    <property type="match status" value="1"/>
</dbReference>
<name>A0A060HK34_9ARCH</name>
<organism evidence="3 4">
    <name type="scientific">Nitrososphaera viennensis EN76</name>
    <dbReference type="NCBI Taxonomy" id="926571"/>
    <lineage>
        <taxon>Archaea</taxon>
        <taxon>Nitrososphaerota</taxon>
        <taxon>Nitrososphaeria</taxon>
        <taxon>Nitrososphaerales</taxon>
        <taxon>Nitrososphaeraceae</taxon>
        <taxon>Nitrososphaera</taxon>
    </lineage>
</organism>
<accession>A0A060HK34</accession>
<evidence type="ECO:0000313" key="3">
    <source>
        <dbReference type="EMBL" id="AIC16894.1"/>
    </source>
</evidence>